<evidence type="ECO:0000256" key="6">
    <source>
        <dbReference type="ARBA" id="ARBA00022741"/>
    </source>
</evidence>
<feature type="domain" description="ABC transmembrane type-1" evidence="13">
    <location>
        <begin position="217"/>
        <end position="502"/>
    </location>
</feature>
<dbReference type="PROSITE" id="PS00211">
    <property type="entry name" value="ABC_TRANSPORTER_1"/>
    <property type="match status" value="1"/>
</dbReference>
<feature type="transmembrane region" description="Helical" evidence="11">
    <location>
        <begin position="819"/>
        <end position="844"/>
    </location>
</feature>
<keyword evidence="3" id="KW-0813">Transport</keyword>
<dbReference type="Gene3D" id="3.40.50.300">
    <property type="entry name" value="P-loop containing nucleotide triphosphate hydrolases"/>
    <property type="match status" value="2"/>
</dbReference>
<dbReference type="InterPro" id="IPR003439">
    <property type="entry name" value="ABC_transporter-like_ATP-bd"/>
</dbReference>
<accession>A0AAF3JAP9</accession>
<feature type="domain" description="ABC transporter" evidence="12">
    <location>
        <begin position="1145"/>
        <end position="1378"/>
    </location>
</feature>
<dbReference type="CDD" id="cd03250">
    <property type="entry name" value="ABCC_MRP_domain1"/>
    <property type="match status" value="1"/>
</dbReference>
<evidence type="ECO:0000259" key="13">
    <source>
        <dbReference type="PROSITE" id="PS50929"/>
    </source>
</evidence>
<dbReference type="Proteomes" id="UP000887575">
    <property type="component" value="Unassembled WGS sequence"/>
</dbReference>
<dbReference type="GO" id="GO:0016887">
    <property type="term" value="F:ATP hydrolysis activity"/>
    <property type="evidence" value="ECO:0007669"/>
    <property type="project" value="InterPro"/>
</dbReference>
<dbReference type="SMART" id="SM00382">
    <property type="entry name" value="AAA"/>
    <property type="match status" value="2"/>
</dbReference>
<feature type="transmembrane region" description="Helical" evidence="11">
    <location>
        <begin position="359"/>
        <end position="379"/>
    </location>
</feature>
<dbReference type="InterPro" id="IPR003593">
    <property type="entry name" value="AAA+_ATPase"/>
</dbReference>
<sequence length="1384" mass="158258">MEIQVLTTEPRRKHEEKFRIPFWTWIKLLLFVGLISLHIAEIVYYRELDTFLERALRIISIVAILFAISSLLFGATRRHNFIVALFSIIILIFDSAFVYYRISTFESLFFKDFIRLFLWFGLNYLQSVDHERPKEEASSFDRAGCFSICTFSWLSKLMSRGFKMPLEMVDLHNLPQKETSETLREKWNDAWKDEQMKHPQKISLTRALFCGLSTEPLFVLLLKSITQLIQFFIVPHLLKWLLGSLSEKEIPLSFPLLCAIGLFINLEAISLLTGFFMFLINRYQLHIQTMFLNACYEKLLRLSPIARSKYSVGLMVNLMSIDIDKVADFFPASIDLISMPLKIIFGTAMLTILLGTPGLSVLVIVCLIIVFNVFVTKLIKKYQQQQMKIKDERTKMCNEVFHGIKLIKLYAWEEAFEERIGELRAQEVTMIKRVNIISQINLAVIEASIFIMILVVFGLCIWTLEEGHDLLRPEIVFVAISILQQLKTPMRKIAKTVTFLVQAQVSLKRLKDFLLEDEIEDKDYDSKRRKSTALSIKDGEFTWMTSLENPSLSSINLKIKKGTSIGIVGEVGSGKSSLLTTFLGEIHQMNGKMKGNGIISYVPQQPWIISTTIRKNIILEKQFNRQRYEMVISATELKDDFEKMKFGDLTELGENGVTLSGGQKARVGLARALYQDGDIFLFDDIFSAVDVQVGKKIFDKCLSSTGILEGKTRVLVTHGIKYAKECDQIILMNNGQIRKIGIYSELENDEVFKKLLHQSSDSSTNGFSNKNSENDEDEDEIIPKKESVIKGEDFGRIIQKENAETGRVKNKIYLSYFRLMPLLLIIFLIYGQIFSTGFSVWRALWLADWSTESQHGISKDDTKFRFFGFTFLGALEVFFLTFSFISLIIGCQKVSLKIHYPFLHAVLRSPMAFFDTTPIGRILNRFSKDLDSIDNKSPKSLSEILQRVADVVSNAIRICLAIPPLLVLIAPFFLLNFLYLRFYLRGARQLNRLSSLQRSLLIAKFRETIQGVTSIRVFKMVNSEIAEFSRFVDGVTICNFASFGSSRWLEIRLELLSNSTIFLVALFGILMSRASAISPALLGLCITSAMAITERLYLGIKAFGHLETEAVSIERIYEYTKLPSEKPWKNDFEPPRNWPQNGGIIWSDYSAKYRPNLSLSLKNVNVSVKPGEKIAVIGRTGSGKSSLSLSLYRIFESAAGRILIDDIDISTLGLHDIRKKLTIIPQDPILFSGTIRFNLDPFKKFDDEKIWEALEKCQLKKCFAESAEKLEYKIEEGGNNMSMGQRQLICLGRALLRKTKILILDEATASCDPNTDRLIQEVIRRNFADSSVLTIAHRLETVSDYDKVMVFSHGEIVEFDQAERLLANPDSFYTKMLRSYYRSE</sequence>
<dbReference type="FunFam" id="3.40.50.300:FF:000074">
    <property type="entry name" value="Multidrug resistance-associated protein 5 isoform 1"/>
    <property type="match status" value="1"/>
</dbReference>
<name>A0AAF3JAP9_9BILA</name>
<dbReference type="InterPro" id="IPR036640">
    <property type="entry name" value="ABC1_TM_sf"/>
</dbReference>
<dbReference type="InterPro" id="IPR050173">
    <property type="entry name" value="ABC_transporter_C-like"/>
</dbReference>
<evidence type="ECO:0000313" key="14">
    <source>
        <dbReference type="Proteomes" id="UP000887575"/>
    </source>
</evidence>
<evidence type="ECO:0000259" key="12">
    <source>
        <dbReference type="PROSITE" id="PS50893"/>
    </source>
</evidence>
<dbReference type="InterPro" id="IPR027417">
    <property type="entry name" value="P-loop_NTPase"/>
</dbReference>
<dbReference type="WBParaSite" id="MBELARI_LOCUS6920">
    <property type="protein sequence ID" value="MBELARI_LOCUS6920"/>
    <property type="gene ID" value="MBELARI_LOCUS6920"/>
</dbReference>
<evidence type="ECO:0000256" key="5">
    <source>
        <dbReference type="ARBA" id="ARBA00022737"/>
    </source>
</evidence>
<feature type="transmembrane region" description="Helical" evidence="11">
    <location>
        <begin position="20"/>
        <end position="43"/>
    </location>
</feature>
<evidence type="ECO:0000256" key="1">
    <source>
        <dbReference type="ARBA" id="ARBA00004127"/>
    </source>
</evidence>
<feature type="transmembrane region" description="Helical" evidence="11">
    <location>
        <begin position="254"/>
        <end position="280"/>
    </location>
</feature>
<keyword evidence="9 11" id="KW-0472">Membrane</keyword>
<evidence type="ECO:0000256" key="8">
    <source>
        <dbReference type="ARBA" id="ARBA00022989"/>
    </source>
</evidence>
<proteinExistence type="inferred from homology"/>
<dbReference type="PANTHER" id="PTHR24223:SF415">
    <property type="entry name" value="FI20190P1"/>
    <property type="match status" value="1"/>
</dbReference>
<feature type="domain" description="ABC transmembrane type-1" evidence="13">
    <location>
        <begin position="833"/>
        <end position="1108"/>
    </location>
</feature>
<dbReference type="Pfam" id="PF00664">
    <property type="entry name" value="ABC_membrane"/>
    <property type="match status" value="2"/>
</dbReference>
<dbReference type="PROSITE" id="PS50893">
    <property type="entry name" value="ABC_TRANSPORTER_2"/>
    <property type="match status" value="2"/>
</dbReference>
<keyword evidence="6" id="KW-0547">Nucleotide-binding</keyword>
<dbReference type="PROSITE" id="PS50929">
    <property type="entry name" value="ABC_TM1F"/>
    <property type="match status" value="2"/>
</dbReference>
<dbReference type="Pfam" id="PF00005">
    <property type="entry name" value="ABC_tran"/>
    <property type="match status" value="2"/>
</dbReference>
<comment type="subcellular location">
    <subcellularLocation>
        <location evidence="1">Endomembrane system</location>
        <topology evidence="1">Multi-pass membrane protein</topology>
    </subcellularLocation>
</comment>
<feature type="transmembrane region" description="Helical" evidence="11">
    <location>
        <begin position="955"/>
        <end position="980"/>
    </location>
</feature>
<dbReference type="InterPro" id="IPR044746">
    <property type="entry name" value="ABCC_6TM_D1"/>
</dbReference>
<dbReference type="SUPFAM" id="SSF90123">
    <property type="entry name" value="ABC transporter transmembrane region"/>
    <property type="match status" value="2"/>
</dbReference>
<evidence type="ECO:0000256" key="2">
    <source>
        <dbReference type="ARBA" id="ARBA00009726"/>
    </source>
</evidence>
<evidence type="ECO:0000256" key="9">
    <source>
        <dbReference type="ARBA" id="ARBA00023136"/>
    </source>
</evidence>
<evidence type="ECO:0000256" key="11">
    <source>
        <dbReference type="SAM" id="Phobius"/>
    </source>
</evidence>
<feature type="transmembrane region" description="Helical" evidence="11">
    <location>
        <begin position="81"/>
        <end position="102"/>
    </location>
</feature>
<dbReference type="GO" id="GO:0005524">
    <property type="term" value="F:ATP binding"/>
    <property type="evidence" value="ECO:0007669"/>
    <property type="project" value="UniProtKB-KW"/>
</dbReference>
<evidence type="ECO:0000256" key="7">
    <source>
        <dbReference type="ARBA" id="ARBA00022840"/>
    </source>
</evidence>
<dbReference type="CDD" id="cd03244">
    <property type="entry name" value="ABCC_MRP_domain2"/>
    <property type="match status" value="1"/>
</dbReference>
<feature type="transmembrane region" description="Helical" evidence="11">
    <location>
        <begin position="440"/>
        <end position="464"/>
    </location>
</feature>
<evidence type="ECO:0000256" key="4">
    <source>
        <dbReference type="ARBA" id="ARBA00022692"/>
    </source>
</evidence>
<feature type="transmembrane region" description="Helical" evidence="11">
    <location>
        <begin position="864"/>
        <end position="890"/>
    </location>
</feature>
<feature type="transmembrane region" description="Helical" evidence="11">
    <location>
        <begin position="1055"/>
        <end position="1074"/>
    </location>
</feature>
<dbReference type="FunFam" id="1.20.1560.10:FF:000013">
    <property type="entry name" value="ABC transporter C family member 2"/>
    <property type="match status" value="1"/>
</dbReference>
<dbReference type="SUPFAM" id="SSF52540">
    <property type="entry name" value="P-loop containing nucleoside triphosphate hydrolases"/>
    <property type="match status" value="2"/>
</dbReference>
<dbReference type="InterPro" id="IPR011527">
    <property type="entry name" value="ABC1_TM_dom"/>
</dbReference>
<reference evidence="15" key="1">
    <citation type="submission" date="2024-02" db="UniProtKB">
        <authorList>
            <consortium name="WormBaseParasite"/>
        </authorList>
    </citation>
    <scope>IDENTIFICATION</scope>
</reference>
<dbReference type="GO" id="GO:0012505">
    <property type="term" value="C:endomembrane system"/>
    <property type="evidence" value="ECO:0007669"/>
    <property type="project" value="UniProtKB-SubCell"/>
</dbReference>
<protein>
    <submittedName>
        <fullName evidence="15">Uncharacterized protein</fullName>
    </submittedName>
</protein>
<feature type="transmembrane region" description="Helical" evidence="11">
    <location>
        <begin position="55"/>
        <end position="74"/>
    </location>
</feature>
<keyword evidence="5" id="KW-0677">Repeat</keyword>
<keyword evidence="4 11" id="KW-0812">Transmembrane</keyword>
<organism evidence="14 15">
    <name type="scientific">Mesorhabditis belari</name>
    <dbReference type="NCBI Taxonomy" id="2138241"/>
    <lineage>
        <taxon>Eukaryota</taxon>
        <taxon>Metazoa</taxon>
        <taxon>Ecdysozoa</taxon>
        <taxon>Nematoda</taxon>
        <taxon>Chromadorea</taxon>
        <taxon>Rhabditida</taxon>
        <taxon>Rhabditina</taxon>
        <taxon>Rhabditomorpha</taxon>
        <taxon>Rhabditoidea</taxon>
        <taxon>Rhabditidae</taxon>
        <taxon>Mesorhabditinae</taxon>
        <taxon>Mesorhabditis</taxon>
    </lineage>
</organism>
<comment type="similarity">
    <text evidence="2">Belongs to the ABC transporter superfamily. ABCC family. Conjugate transporter (TC 3.A.1.208) subfamily.</text>
</comment>
<evidence type="ECO:0000256" key="3">
    <source>
        <dbReference type="ARBA" id="ARBA00022448"/>
    </source>
</evidence>
<dbReference type="GO" id="GO:0140359">
    <property type="term" value="F:ABC-type transporter activity"/>
    <property type="evidence" value="ECO:0007669"/>
    <property type="project" value="InterPro"/>
</dbReference>
<evidence type="ECO:0000313" key="15">
    <source>
        <dbReference type="WBParaSite" id="MBELARI_LOCUS6920"/>
    </source>
</evidence>
<dbReference type="CDD" id="cd18579">
    <property type="entry name" value="ABC_6TM_ABCC_D1"/>
    <property type="match status" value="1"/>
</dbReference>
<keyword evidence="7" id="KW-0067">ATP-binding</keyword>
<keyword evidence="8 11" id="KW-1133">Transmembrane helix</keyword>
<feature type="region of interest" description="Disordered" evidence="10">
    <location>
        <begin position="759"/>
        <end position="782"/>
    </location>
</feature>
<dbReference type="FunFam" id="3.40.50.300:FF:000997">
    <property type="entry name" value="Multidrug resistance-associated protein 1"/>
    <property type="match status" value="1"/>
</dbReference>
<evidence type="ECO:0000256" key="10">
    <source>
        <dbReference type="SAM" id="MobiDB-lite"/>
    </source>
</evidence>
<feature type="domain" description="ABC transporter" evidence="12">
    <location>
        <begin position="534"/>
        <end position="759"/>
    </location>
</feature>
<dbReference type="InterPro" id="IPR017871">
    <property type="entry name" value="ABC_transporter-like_CS"/>
</dbReference>
<feature type="transmembrane region" description="Helical" evidence="11">
    <location>
        <begin position="329"/>
        <end position="353"/>
    </location>
</feature>
<dbReference type="Gene3D" id="1.20.1560.10">
    <property type="entry name" value="ABC transporter type 1, transmembrane domain"/>
    <property type="match status" value="2"/>
</dbReference>
<dbReference type="GO" id="GO:0016020">
    <property type="term" value="C:membrane"/>
    <property type="evidence" value="ECO:0007669"/>
    <property type="project" value="InterPro"/>
</dbReference>
<dbReference type="PANTHER" id="PTHR24223">
    <property type="entry name" value="ATP-BINDING CASSETTE SUB-FAMILY C"/>
    <property type="match status" value="1"/>
</dbReference>
<keyword evidence="14" id="KW-1185">Reference proteome</keyword>